<proteinExistence type="predicted"/>
<dbReference type="SUPFAM" id="SSF54975">
    <property type="entry name" value="Acylphosphatase/BLUF domain-like"/>
    <property type="match status" value="1"/>
</dbReference>
<protein>
    <submittedName>
        <fullName evidence="2">Sensors of blue-light using FAD</fullName>
    </submittedName>
</protein>
<accession>A0A1M6HS50</accession>
<dbReference type="GO" id="GO:0071949">
    <property type="term" value="F:FAD binding"/>
    <property type="evidence" value="ECO:0007669"/>
    <property type="project" value="InterPro"/>
</dbReference>
<sequence length="151" mass="17234">MFYRLAYVSSSVQPMSVEAIGALLEVSRRNNLRDDITGFLCCRERMFFQLLEGRQTEVEACYARIRDDPRHDEPAPILMEETETRSVPDFSMAYITRRDLRAERAEVLHALQGFRSRELPRTNDPAVTELIATFTGALARQKWSGEGSGMA</sequence>
<gene>
    <name evidence="2" type="ORF">SAMN05444417_3323</name>
</gene>
<dbReference type="InterPro" id="IPR007024">
    <property type="entry name" value="BLUF_domain"/>
</dbReference>
<dbReference type="InterPro" id="IPR036046">
    <property type="entry name" value="Acylphosphatase-like_dom_sf"/>
</dbReference>
<feature type="domain" description="BLUF" evidence="1">
    <location>
        <begin position="2"/>
        <end position="93"/>
    </location>
</feature>
<dbReference type="SMART" id="SM01034">
    <property type="entry name" value="BLUF"/>
    <property type="match status" value="1"/>
</dbReference>
<dbReference type="AlphaFoldDB" id="A0A1M6HS50"/>
<dbReference type="STRING" id="1447782.SAMN05444417_3323"/>
<dbReference type="EMBL" id="FQYO01000007">
    <property type="protein sequence ID" value="SHJ24964.1"/>
    <property type="molecule type" value="Genomic_DNA"/>
</dbReference>
<organism evidence="2 3">
    <name type="scientific">Wenxinia saemankumensis</name>
    <dbReference type="NCBI Taxonomy" id="1447782"/>
    <lineage>
        <taxon>Bacteria</taxon>
        <taxon>Pseudomonadati</taxon>
        <taxon>Pseudomonadota</taxon>
        <taxon>Alphaproteobacteria</taxon>
        <taxon>Rhodobacterales</taxon>
        <taxon>Roseobacteraceae</taxon>
        <taxon>Wenxinia</taxon>
    </lineage>
</organism>
<dbReference type="Gene3D" id="3.30.70.100">
    <property type="match status" value="1"/>
</dbReference>
<name>A0A1M6HS50_9RHOB</name>
<evidence type="ECO:0000313" key="2">
    <source>
        <dbReference type="EMBL" id="SHJ24964.1"/>
    </source>
</evidence>
<evidence type="ECO:0000313" key="3">
    <source>
        <dbReference type="Proteomes" id="UP000184292"/>
    </source>
</evidence>
<evidence type="ECO:0000259" key="1">
    <source>
        <dbReference type="PROSITE" id="PS50925"/>
    </source>
</evidence>
<dbReference type="Proteomes" id="UP000184292">
    <property type="component" value="Unassembled WGS sequence"/>
</dbReference>
<dbReference type="GO" id="GO:0009882">
    <property type="term" value="F:blue light photoreceptor activity"/>
    <property type="evidence" value="ECO:0007669"/>
    <property type="project" value="InterPro"/>
</dbReference>
<reference evidence="2 3" key="1">
    <citation type="submission" date="2016-11" db="EMBL/GenBank/DDBJ databases">
        <authorList>
            <person name="Jaros S."/>
            <person name="Januszkiewicz K."/>
            <person name="Wedrychowicz H."/>
        </authorList>
    </citation>
    <scope>NUCLEOTIDE SEQUENCE [LARGE SCALE GENOMIC DNA]</scope>
    <source>
        <strain evidence="2 3">DSM 100565</strain>
    </source>
</reference>
<dbReference type="PROSITE" id="PS50925">
    <property type="entry name" value="BLUF"/>
    <property type="match status" value="1"/>
</dbReference>
<dbReference type="RefSeq" id="WP_073333966.1">
    <property type="nucleotide sequence ID" value="NZ_FQYO01000007.1"/>
</dbReference>
<keyword evidence="3" id="KW-1185">Reference proteome</keyword>
<dbReference type="Pfam" id="PF04940">
    <property type="entry name" value="BLUF"/>
    <property type="match status" value="1"/>
</dbReference>